<dbReference type="AlphaFoldDB" id="A0A918ZZK5"/>
<comment type="caution">
    <text evidence="1">The sequence shown here is derived from an EMBL/GenBank/DDBJ whole genome shotgun (WGS) entry which is preliminary data.</text>
</comment>
<protein>
    <submittedName>
        <fullName evidence="1">Uncharacterized protein</fullName>
    </submittedName>
</protein>
<gene>
    <name evidence="1" type="ORF">GCM10014715_39130</name>
</gene>
<dbReference type="EMBL" id="BNBC01000017">
    <property type="protein sequence ID" value="GHE79953.1"/>
    <property type="molecule type" value="Genomic_DNA"/>
</dbReference>
<reference evidence="1" key="2">
    <citation type="submission" date="2020-09" db="EMBL/GenBank/DDBJ databases">
        <authorList>
            <person name="Sun Q."/>
            <person name="Ohkuma M."/>
        </authorList>
    </citation>
    <scope>NUCLEOTIDE SEQUENCE</scope>
    <source>
        <strain evidence="1">JCM 3302</strain>
    </source>
</reference>
<proteinExistence type="predicted"/>
<sequence>MSEQTHSIHSDGWELRLREVGDTAIAELWTFGANLSETTLNTAGTGEVTVTSEFSPHVGDDQQTKCSANCPCGWEVRSRYEGDNVIAEVWAFDSKLSETTLSTTGDGVVAVTSDF</sequence>
<name>A0A918ZZK5_9ACTN</name>
<dbReference type="Proteomes" id="UP000641386">
    <property type="component" value="Unassembled WGS sequence"/>
</dbReference>
<reference evidence="1" key="1">
    <citation type="journal article" date="2014" name="Int. J. Syst. Evol. Microbiol.">
        <title>Complete genome sequence of Corynebacterium casei LMG S-19264T (=DSM 44701T), isolated from a smear-ripened cheese.</title>
        <authorList>
            <consortium name="US DOE Joint Genome Institute (JGI-PGF)"/>
            <person name="Walter F."/>
            <person name="Albersmeier A."/>
            <person name="Kalinowski J."/>
            <person name="Ruckert C."/>
        </authorList>
    </citation>
    <scope>NUCLEOTIDE SEQUENCE</scope>
    <source>
        <strain evidence="1">JCM 3302</strain>
    </source>
</reference>
<organism evidence="1 2">
    <name type="scientific">Streptomyces spiralis</name>
    <dbReference type="NCBI Taxonomy" id="66376"/>
    <lineage>
        <taxon>Bacteria</taxon>
        <taxon>Bacillati</taxon>
        <taxon>Actinomycetota</taxon>
        <taxon>Actinomycetes</taxon>
        <taxon>Kitasatosporales</taxon>
        <taxon>Streptomycetaceae</taxon>
        <taxon>Streptomyces</taxon>
    </lineage>
</organism>
<evidence type="ECO:0000313" key="1">
    <source>
        <dbReference type="EMBL" id="GHE79953.1"/>
    </source>
</evidence>
<keyword evidence="2" id="KW-1185">Reference proteome</keyword>
<dbReference type="RefSeq" id="WP_189901957.1">
    <property type="nucleotide sequence ID" value="NZ_BNBC01000017.1"/>
</dbReference>
<evidence type="ECO:0000313" key="2">
    <source>
        <dbReference type="Proteomes" id="UP000641386"/>
    </source>
</evidence>
<accession>A0A918ZZK5</accession>